<dbReference type="InterPro" id="IPR050469">
    <property type="entry name" value="Diguanylate_Cyclase"/>
</dbReference>
<proteinExistence type="predicted"/>
<feature type="domain" description="GGDEF" evidence="3">
    <location>
        <begin position="217"/>
        <end position="346"/>
    </location>
</feature>
<dbReference type="Pfam" id="PF00990">
    <property type="entry name" value="GGDEF"/>
    <property type="match status" value="1"/>
</dbReference>
<comment type="caution">
    <text evidence="4">The sequence shown here is derived from an EMBL/GenBank/DDBJ whole genome shotgun (WGS) entry which is preliminary data.</text>
</comment>
<dbReference type="Gene3D" id="3.30.70.270">
    <property type="match status" value="1"/>
</dbReference>
<dbReference type="PROSITE" id="PS50887">
    <property type="entry name" value="GGDEF"/>
    <property type="match status" value="1"/>
</dbReference>
<reference evidence="4" key="1">
    <citation type="journal article" date="2020" name="mSystems">
        <title>Genome- and Community-Level Interaction Insights into Carbon Utilization and Element Cycling Functions of Hydrothermarchaeota in Hydrothermal Sediment.</title>
        <authorList>
            <person name="Zhou Z."/>
            <person name="Liu Y."/>
            <person name="Xu W."/>
            <person name="Pan J."/>
            <person name="Luo Z.H."/>
            <person name="Li M."/>
        </authorList>
    </citation>
    <scope>NUCLEOTIDE SEQUENCE [LARGE SCALE GENOMIC DNA]</scope>
    <source>
        <strain evidence="4">SpSt-747</strain>
    </source>
</reference>
<gene>
    <name evidence="4" type="ORF">ENV30_03690</name>
</gene>
<dbReference type="PANTHER" id="PTHR45138">
    <property type="entry name" value="REGULATORY COMPONENTS OF SENSORY TRANSDUCTION SYSTEM"/>
    <property type="match status" value="1"/>
</dbReference>
<dbReference type="FunFam" id="3.30.70.270:FF:000001">
    <property type="entry name" value="Diguanylate cyclase domain protein"/>
    <property type="match status" value="1"/>
</dbReference>
<evidence type="ECO:0000256" key="1">
    <source>
        <dbReference type="ARBA" id="ARBA00012528"/>
    </source>
</evidence>
<dbReference type="EC" id="2.7.7.65" evidence="1"/>
<dbReference type="AlphaFoldDB" id="A0A7V3YFZ8"/>
<dbReference type="InterPro" id="IPR043128">
    <property type="entry name" value="Rev_trsase/Diguanyl_cyclase"/>
</dbReference>
<comment type="catalytic activity">
    <reaction evidence="2">
        <text>2 GTP = 3',3'-c-di-GMP + 2 diphosphate</text>
        <dbReference type="Rhea" id="RHEA:24898"/>
        <dbReference type="ChEBI" id="CHEBI:33019"/>
        <dbReference type="ChEBI" id="CHEBI:37565"/>
        <dbReference type="ChEBI" id="CHEBI:58805"/>
        <dbReference type="EC" id="2.7.7.65"/>
    </reaction>
</comment>
<accession>A0A7V3YFZ8</accession>
<evidence type="ECO:0000313" key="4">
    <source>
        <dbReference type="EMBL" id="HGI30394.1"/>
    </source>
</evidence>
<evidence type="ECO:0000259" key="3">
    <source>
        <dbReference type="PROSITE" id="PS50887"/>
    </source>
</evidence>
<dbReference type="NCBIfam" id="TIGR00254">
    <property type="entry name" value="GGDEF"/>
    <property type="match status" value="1"/>
</dbReference>
<dbReference type="SMART" id="SM00267">
    <property type="entry name" value="GGDEF"/>
    <property type="match status" value="1"/>
</dbReference>
<dbReference type="SUPFAM" id="SSF55073">
    <property type="entry name" value="Nucleotide cyclase"/>
    <property type="match status" value="1"/>
</dbReference>
<evidence type="ECO:0000256" key="2">
    <source>
        <dbReference type="ARBA" id="ARBA00034247"/>
    </source>
</evidence>
<dbReference type="CDD" id="cd01949">
    <property type="entry name" value="GGDEF"/>
    <property type="match status" value="1"/>
</dbReference>
<dbReference type="PANTHER" id="PTHR45138:SF9">
    <property type="entry name" value="DIGUANYLATE CYCLASE DGCM-RELATED"/>
    <property type="match status" value="1"/>
</dbReference>
<dbReference type="InterPro" id="IPR000160">
    <property type="entry name" value="GGDEF_dom"/>
</dbReference>
<sequence>MARKVLLVHQNDHDLLRLCHLFEANGYIVEVVHEDAAFSQGEHPDFVLLPWPLYERGRLNLLFLEGIPVPAWIISQDRRILAQNKAAERDWQTKVGEYCFLAIYKGTALRGEYRKALKRGVILPGTQCYFCRADKALREGRTIRCEIRWRKRFFDVFWVPLGEDFYLHYAHDITPYREMERTLRFLAFHDPLTGAYNRRFFFEILSREIARANRRKETFSLLFFDLDHFKMVNDRFGHATGDRVLQEVTQAVQSAIRKMDFLIRLGGDEFVVLLPSTTKGEARQVAERIQEAIRTVGERLAFPLTASFGVAEYAQGETPDTLLSRVDALAYRAKDLGRDRVENGEGA</sequence>
<name>A0A7V3YFZ8_9BACT</name>
<organism evidence="4">
    <name type="scientific">Candidatus Caldatribacterium californiense</name>
    <dbReference type="NCBI Taxonomy" id="1454726"/>
    <lineage>
        <taxon>Bacteria</taxon>
        <taxon>Pseudomonadati</taxon>
        <taxon>Atribacterota</taxon>
        <taxon>Atribacteria</taxon>
        <taxon>Atribacterales</taxon>
        <taxon>Candidatus Caldatribacteriaceae</taxon>
        <taxon>Candidatus Caldatribacterium</taxon>
    </lineage>
</organism>
<dbReference type="GO" id="GO:0052621">
    <property type="term" value="F:diguanylate cyclase activity"/>
    <property type="evidence" value="ECO:0007669"/>
    <property type="project" value="UniProtKB-EC"/>
</dbReference>
<dbReference type="EMBL" id="DTFV01000056">
    <property type="protein sequence ID" value="HGI30394.1"/>
    <property type="molecule type" value="Genomic_DNA"/>
</dbReference>
<dbReference type="InterPro" id="IPR029787">
    <property type="entry name" value="Nucleotide_cyclase"/>
</dbReference>
<protein>
    <recommendedName>
        <fullName evidence="1">diguanylate cyclase</fullName>
        <ecNumber evidence="1">2.7.7.65</ecNumber>
    </recommendedName>
</protein>